<dbReference type="Proteomes" id="UP001213681">
    <property type="component" value="Unassembled WGS sequence"/>
</dbReference>
<dbReference type="RefSeq" id="XP_056760699.1">
    <property type="nucleotide sequence ID" value="XM_056915945.1"/>
</dbReference>
<protein>
    <submittedName>
        <fullName evidence="2">Uncharacterized protein</fullName>
    </submittedName>
</protein>
<evidence type="ECO:0000256" key="1">
    <source>
        <dbReference type="SAM" id="Phobius"/>
    </source>
</evidence>
<proteinExistence type="predicted"/>
<reference evidence="2" key="1">
    <citation type="submission" date="2022-12" db="EMBL/GenBank/DDBJ databases">
        <authorList>
            <person name="Petersen C."/>
        </authorList>
    </citation>
    <scope>NUCLEOTIDE SEQUENCE</scope>
    <source>
        <strain evidence="2">IBT 16125</strain>
    </source>
</reference>
<keyword evidence="3" id="KW-1185">Reference proteome</keyword>
<dbReference type="PROSITE" id="PS51257">
    <property type="entry name" value="PROKAR_LIPOPROTEIN"/>
    <property type="match status" value="1"/>
</dbReference>
<dbReference type="EMBL" id="JAPVEA010000009">
    <property type="protein sequence ID" value="KAJ5433408.1"/>
    <property type="molecule type" value="Genomic_DNA"/>
</dbReference>
<keyword evidence="1" id="KW-0812">Transmembrane</keyword>
<keyword evidence="1" id="KW-0472">Membrane</keyword>
<reference evidence="2" key="2">
    <citation type="journal article" date="2023" name="IMA Fungus">
        <title>Comparative genomic study of the Penicillium genus elucidates a diverse pangenome and 15 lateral gene transfer events.</title>
        <authorList>
            <person name="Petersen C."/>
            <person name="Sorensen T."/>
            <person name="Nielsen M.R."/>
            <person name="Sondergaard T.E."/>
            <person name="Sorensen J.L."/>
            <person name="Fitzpatrick D.A."/>
            <person name="Frisvad J.C."/>
            <person name="Nielsen K.L."/>
        </authorList>
    </citation>
    <scope>NUCLEOTIDE SEQUENCE</scope>
    <source>
        <strain evidence="2">IBT 16125</strain>
    </source>
</reference>
<keyword evidence="1" id="KW-1133">Transmembrane helix</keyword>
<comment type="caution">
    <text evidence="2">The sequence shown here is derived from an EMBL/GenBank/DDBJ whole genome shotgun (WGS) entry which is preliminary data.</text>
</comment>
<name>A0AAD6FXH6_9EURO</name>
<feature type="transmembrane region" description="Helical" evidence="1">
    <location>
        <begin position="17"/>
        <end position="37"/>
    </location>
</feature>
<dbReference type="GeneID" id="81606188"/>
<organism evidence="2 3">
    <name type="scientific">Penicillium daleae</name>
    <dbReference type="NCBI Taxonomy" id="63821"/>
    <lineage>
        <taxon>Eukaryota</taxon>
        <taxon>Fungi</taxon>
        <taxon>Dikarya</taxon>
        <taxon>Ascomycota</taxon>
        <taxon>Pezizomycotina</taxon>
        <taxon>Eurotiomycetes</taxon>
        <taxon>Eurotiomycetidae</taxon>
        <taxon>Eurotiales</taxon>
        <taxon>Aspergillaceae</taxon>
        <taxon>Penicillium</taxon>
    </lineage>
</organism>
<sequence length="119" mass="13065">MQRYPEYTPASSLGRELGITVAFLGACVVTMGVYSIVWSRIQLRAQAEDLARRKALKNRTATLPDTLDAANGLHFGRNMNAALGGERVYEKMVDRYALPGDRVELPGHGMGREGEGELL</sequence>
<evidence type="ECO:0000313" key="3">
    <source>
        <dbReference type="Proteomes" id="UP001213681"/>
    </source>
</evidence>
<accession>A0AAD6FXH6</accession>
<dbReference type="AlphaFoldDB" id="A0AAD6FXH6"/>
<gene>
    <name evidence="2" type="ORF">N7458_012564</name>
</gene>
<evidence type="ECO:0000313" key="2">
    <source>
        <dbReference type="EMBL" id="KAJ5433408.1"/>
    </source>
</evidence>